<reference evidence="2 3" key="1">
    <citation type="submission" date="2020-04" db="EMBL/GenBank/DDBJ databases">
        <authorList>
            <person name="Alioto T."/>
            <person name="Alioto T."/>
            <person name="Gomez Garrido J."/>
        </authorList>
    </citation>
    <scope>NUCLEOTIDE SEQUENCE [LARGE SCALE GENOMIC DNA]</scope>
</reference>
<dbReference type="AlphaFoldDB" id="A0A8S1CY60"/>
<evidence type="ECO:0000256" key="1">
    <source>
        <dbReference type="SAM" id="MobiDB-lite"/>
    </source>
</evidence>
<evidence type="ECO:0000313" key="2">
    <source>
        <dbReference type="EMBL" id="CAB3373728.1"/>
    </source>
</evidence>
<name>A0A8S1CY60_9INSE</name>
<proteinExistence type="predicted"/>
<dbReference type="Proteomes" id="UP000494165">
    <property type="component" value="Unassembled WGS sequence"/>
</dbReference>
<feature type="region of interest" description="Disordered" evidence="1">
    <location>
        <begin position="64"/>
        <end position="95"/>
    </location>
</feature>
<evidence type="ECO:0000313" key="3">
    <source>
        <dbReference type="Proteomes" id="UP000494165"/>
    </source>
</evidence>
<protein>
    <submittedName>
        <fullName evidence="2">Uncharacterized protein</fullName>
    </submittedName>
</protein>
<gene>
    <name evidence="2" type="ORF">CLODIP_2_CD04574</name>
</gene>
<organism evidence="2 3">
    <name type="scientific">Cloeon dipterum</name>
    <dbReference type="NCBI Taxonomy" id="197152"/>
    <lineage>
        <taxon>Eukaryota</taxon>
        <taxon>Metazoa</taxon>
        <taxon>Ecdysozoa</taxon>
        <taxon>Arthropoda</taxon>
        <taxon>Hexapoda</taxon>
        <taxon>Insecta</taxon>
        <taxon>Pterygota</taxon>
        <taxon>Palaeoptera</taxon>
        <taxon>Ephemeroptera</taxon>
        <taxon>Pisciforma</taxon>
        <taxon>Baetidae</taxon>
        <taxon>Cloeon</taxon>
    </lineage>
</organism>
<dbReference type="EMBL" id="CADEPI010000089">
    <property type="protein sequence ID" value="CAB3373728.1"/>
    <property type="molecule type" value="Genomic_DNA"/>
</dbReference>
<sequence length="146" mass="16189">MLSGSGDYNYGSPKSQMIWPQVIWPQVIGPQRSTENPDGIMNKLFGQDVQQQYRQQGAQLVANAAQQQVQQPDGGQQVVQPPAQSPVQAQQQQPGVLALDDSDNEIMKHLKHQLVVMKQDCDGRHQRINPVALTLAQVLSIITEKL</sequence>
<accession>A0A8S1CY60</accession>
<keyword evidence="3" id="KW-1185">Reference proteome</keyword>
<comment type="caution">
    <text evidence="2">The sequence shown here is derived from an EMBL/GenBank/DDBJ whole genome shotgun (WGS) entry which is preliminary data.</text>
</comment>